<dbReference type="SUPFAM" id="SSF54506">
    <property type="entry name" value="Diaminopimelate epimerase-like"/>
    <property type="match status" value="1"/>
</dbReference>
<evidence type="ECO:0000313" key="2">
    <source>
        <dbReference type="Proteomes" id="UP000012174"/>
    </source>
</evidence>
<dbReference type="AlphaFoldDB" id="M7TS34"/>
<dbReference type="KEGG" id="ela:UCREL1_3526"/>
<reference evidence="2" key="1">
    <citation type="journal article" date="2013" name="Genome Announc.">
        <title>Draft genome sequence of the grapevine dieback fungus Eutypa lata UCR-EL1.</title>
        <authorList>
            <person name="Blanco-Ulate B."/>
            <person name="Rolshausen P.E."/>
            <person name="Cantu D."/>
        </authorList>
    </citation>
    <scope>NUCLEOTIDE SEQUENCE [LARGE SCALE GENOMIC DNA]</scope>
    <source>
        <strain evidence="2">UCR-EL1</strain>
    </source>
</reference>
<dbReference type="GO" id="GO:0016853">
    <property type="term" value="F:isomerase activity"/>
    <property type="evidence" value="ECO:0007669"/>
    <property type="project" value="TreeGrafter"/>
</dbReference>
<dbReference type="OMA" id="RLVKRTM"/>
<dbReference type="Proteomes" id="UP000012174">
    <property type="component" value="Unassembled WGS sequence"/>
</dbReference>
<dbReference type="PANTHER" id="PTHR13774">
    <property type="entry name" value="PHENAZINE BIOSYNTHESIS PROTEIN"/>
    <property type="match status" value="1"/>
</dbReference>
<dbReference type="NCBIfam" id="TIGR00654">
    <property type="entry name" value="PhzF_family"/>
    <property type="match status" value="1"/>
</dbReference>
<dbReference type="Pfam" id="PF02567">
    <property type="entry name" value="PhzC-PhzF"/>
    <property type="match status" value="1"/>
</dbReference>
<dbReference type="Gene3D" id="3.10.310.10">
    <property type="entry name" value="Diaminopimelate Epimerase, Chain A, domain 1"/>
    <property type="match status" value="2"/>
</dbReference>
<proteinExistence type="predicted"/>
<sequence>MELQFHTLDVFTSTRLEGNPLAVVSVPAALKESLSQETKDKIAKEFNLSETVFLHENSDPGSADRQIDIFTTGGEIPFAGHPTIGTSVLVKYHLSPSVDTLVAKCGRIGLETGPDNYIRAKIPHDVHLHRKTLADVVRGPDHPGLSTDPITREAELKAPVVSIVNGMTFVLIKLPSLDALGKVQKGGLDFTKLDSPLLDEGWRESFVSRYYYVEVDDGPEGGGEKRRRRRLRTLKDEDVLKLEDVFLGGTEVVVMKGILNVT</sequence>
<dbReference type="EMBL" id="KB706079">
    <property type="protein sequence ID" value="EMR69475.1"/>
    <property type="molecule type" value="Genomic_DNA"/>
</dbReference>
<dbReference type="GO" id="GO:0005737">
    <property type="term" value="C:cytoplasm"/>
    <property type="evidence" value="ECO:0007669"/>
    <property type="project" value="TreeGrafter"/>
</dbReference>
<accession>M7TS34</accession>
<protein>
    <submittedName>
        <fullName evidence="1">Putative phenazine biosynthesis protein</fullName>
    </submittedName>
</protein>
<name>M7TS34_EUTLA</name>
<dbReference type="OrthoDB" id="75169at2759"/>
<dbReference type="PANTHER" id="PTHR13774:SF32">
    <property type="entry name" value="ANTISENSE-ENHANCING SEQUENCE 1"/>
    <property type="match status" value="1"/>
</dbReference>
<dbReference type="eggNOG" id="KOG3033">
    <property type="taxonomic scope" value="Eukaryota"/>
</dbReference>
<dbReference type="InterPro" id="IPR003719">
    <property type="entry name" value="Phenazine_PhzF-like"/>
</dbReference>
<keyword evidence="2" id="KW-1185">Reference proteome</keyword>
<evidence type="ECO:0000313" key="1">
    <source>
        <dbReference type="EMBL" id="EMR69475.1"/>
    </source>
</evidence>
<gene>
    <name evidence="1" type="ORF">UCREL1_3526</name>
</gene>
<dbReference type="HOGENOM" id="CLU_048756_1_0_1"/>
<organism evidence="1 2">
    <name type="scientific">Eutypa lata (strain UCR-EL1)</name>
    <name type="common">Grapevine dieback disease fungus</name>
    <name type="synonym">Eutypa armeniacae</name>
    <dbReference type="NCBI Taxonomy" id="1287681"/>
    <lineage>
        <taxon>Eukaryota</taxon>
        <taxon>Fungi</taxon>
        <taxon>Dikarya</taxon>
        <taxon>Ascomycota</taxon>
        <taxon>Pezizomycotina</taxon>
        <taxon>Sordariomycetes</taxon>
        <taxon>Xylariomycetidae</taxon>
        <taxon>Xylariales</taxon>
        <taxon>Diatrypaceae</taxon>
        <taxon>Eutypa</taxon>
    </lineage>
</organism>